<evidence type="ECO:0000313" key="2">
    <source>
        <dbReference type="Proteomes" id="UP000002210"/>
    </source>
</evidence>
<sequence>MLKIQYYNWGELEDLLNVQFTKSNGRAKLISRNIAPFYEYRIVKEGRKTIGLNIIGFKGEQKSEFIQLCEEFAGFEVSFPNEKTAEKLLHLLMTGDRTIFSYEELGKFEELERRYTRQTISVYMRKFQEIGIIPKQKQIIEGFSFDGETGELFRKGIDPNKWTYYKVHKNERKEVSYSEYREMIDYMNEVEKNMIMPLIDKAKDDAKLINLYWKQCKKQARYSCVEEFGYLPKRALSKVLTEKAQNVFGKYFDNKIEVEDKINETVIKVNDNPTLDDNEKDTKQKYISFIGFLRNYEYMKVPHVEKPIGRIDKYKALKDVMNSVI</sequence>
<proteinExistence type="predicted"/>
<dbReference type="RefSeq" id="WP_000913043.1">
    <property type="nucleotide sequence ID" value="NC_012472.1"/>
</dbReference>
<reference evidence="1 2" key="1">
    <citation type="submission" date="2009-02" db="EMBL/GenBank/DDBJ databases">
        <title>Genome sequence of Bacillus cereus 03BB102.</title>
        <authorList>
            <person name="Dodson R.J."/>
            <person name="Jackson P."/>
            <person name="Munk A.C."/>
            <person name="Brettin T."/>
            <person name="Bruce D."/>
            <person name="Detter C."/>
            <person name="Tapia R."/>
            <person name="Han C."/>
            <person name="Sutton G."/>
            <person name="Sims D."/>
        </authorList>
    </citation>
    <scope>NUCLEOTIDE SEQUENCE [LARGE SCALE GENOMIC DNA]</scope>
    <source>
        <strain evidence="1 2">03BB102</strain>
    </source>
</reference>
<protein>
    <submittedName>
        <fullName evidence="1">Uncharacterized protein</fullName>
    </submittedName>
</protein>
<dbReference type="Proteomes" id="UP000002210">
    <property type="component" value="Chromosome"/>
</dbReference>
<dbReference type="KEGG" id="bcx:BCA_2067"/>
<name>A0A158RRE5_BACC3</name>
<gene>
    <name evidence="1" type="ordered locus">BCA_2067</name>
</gene>
<accession>A0A158RRE5</accession>
<organism evidence="1 2">
    <name type="scientific">Bacillus cereus (strain 03BB102)</name>
    <dbReference type="NCBI Taxonomy" id="572264"/>
    <lineage>
        <taxon>Bacteria</taxon>
        <taxon>Bacillati</taxon>
        <taxon>Bacillota</taxon>
        <taxon>Bacilli</taxon>
        <taxon>Bacillales</taxon>
        <taxon>Bacillaceae</taxon>
        <taxon>Bacillus</taxon>
        <taxon>Bacillus cereus group</taxon>
    </lineage>
</organism>
<dbReference type="AlphaFoldDB" id="A0A158RRE5"/>
<dbReference type="PATRIC" id="fig|572264.18.peg.2013"/>
<evidence type="ECO:0000313" key="1">
    <source>
        <dbReference type="EMBL" id="ACO29976.1"/>
    </source>
</evidence>
<dbReference type="EMBL" id="CP001407">
    <property type="protein sequence ID" value="ACO29976.1"/>
    <property type="molecule type" value="Genomic_DNA"/>
</dbReference>